<keyword evidence="1" id="KW-0963">Cytoplasm</keyword>
<dbReference type="AlphaFoldDB" id="A0A8T2QTV6"/>
<comment type="catalytic activity">
    <reaction evidence="1">
        <text>dCTP + H2O = dCMP + diphosphate + H(+)</text>
        <dbReference type="Rhea" id="RHEA:22636"/>
        <dbReference type="ChEBI" id="CHEBI:15377"/>
        <dbReference type="ChEBI" id="CHEBI:15378"/>
        <dbReference type="ChEBI" id="CHEBI:33019"/>
        <dbReference type="ChEBI" id="CHEBI:57566"/>
        <dbReference type="ChEBI" id="CHEBI:61481"/>
        <dbReference type="EC" id="3.6.1.12"/>
    </reaction>
</comment>
<keyword evidence="1" id="KW-0479">Metal-binding</keyword>
<comment type="subcellular location">
    <subcellularLocation>
        <location evidence="1">Cytoplasm</location>
        <location evidence="1">Cytosol</location>
    </subcellularLocation>
</comment>
<keyword evidence="4" id="KW-1185">Reference proteome</keyword>
<proteinExistence type="predicted"/>
<comment type="function">
    <text evidence="1">Hydrolyzes deoxynucleoside triphosphates (dNTPs) to the corresponding nucleoside monophosphates. Has a strong preference for dCTP and its analogs including 5-iodo-dCTP and 5-methyl-dCTP for which it may even have a higher efficiency. May protect DNA or RNA against the incorporation of these genotoxic nucleotide analogs through their catabolism.</text>
</comment>
<organism evidence="3 4">
    <name type="scientific">Ceratopteris richardii</name>
    <name type="common">Triangle waterfern</name>
    <dbReference type="NCBI Taxonomy" id="49495"/>
    <lineage>
        <taxon>Eukaryota</taxon>
        <taxon>Viridiplantae</taxon>
        <taxon>Streptophyta</taxon>
        <taxon>Embryophyta</taxon>
        <taxon>Tracheophyta</taxon>
        <taxon>Polypodiopsida</taxon>
        <taxon>Polypodiidae</taxon>
        <taxon>Polypodiales</taxon>
        <taxon>Pteridineae</taxon>
        <taxon>Pteridaceae</taxon>
        <taxon>Parkerioideae</taxon>
        <taxon>Ceratopteris</taxon>
    </lineage>
</organism>
<name>A0A8T2QTV6_CERRI</name>
<reference evidence="3" key="1">
    <citation type="submission" date="2021-08" db="EMBL/GenBank/DDBJ databases">
        <title>WGS assembly of Ceratopteris richardii.</title>
        <authorList>
            <person name="Marchant D.B."/>
            <person name="Chen G."/>
            <person name="Jenkins J."/>
            <person name="Shu S."/>
            <person name="Leebens-Mack J."/>
            <person name="Grimwood J."/>
            <person name="Schmutz J."/>
            <person name="Soltis P."/>
            <person name="Soltis D."/>
            <person name="Chen Z.-H."/>
        </authorList>
    </citation>
    <scope>NUCLEOTIDE SEQUENCE</scope>
    <source>
        <strain evidence="3">Whitten #5841</strain>
        <tissue evidence="3">Leaf</tissue>
    </source>
</reference>
<protein>
    <recommendedName>
        <fullName evidence="1">dCTP pyrophosphatase 1</fullName>
        <ecNumber evidence="1">3.6.1.12</ecNumber>
    </recommendedName>
</protein>
<keyword evidence="1" id="KW-0460">Magnesium</keyword>
<evidence type="ECO:0000259" key="2">
    <source>
        <dbReference type="Pfam" id="PF03819"/>
    </source>
</evidence>
<dbReference type="Pfam" id="PF03819">
    <property type="entry name" value="MazG"/>
    <property type="match status" value="1"/>
</dbReference>
<dbReference type="InterPro" id="IPR004518">
    <property type="entry name" value="MazG-like_dom"/>
</dbReference>
<comment type="cofactor">
    <cofactor evidence="1">
        <name>Mg(2+)</name>
        <dbReference type="ChEBI" id="CHEBI:18420"/>
    </cofactor>
</comment>
<evidence type="ECO:0000313" key="4">
    <source>
        <dbReference type="Proteomes" id="UP000825935"/>
    </source>
</evidence>
<keyword evidence="1" id="KW-0378">Hydrolase</keyword>
<dbReference type="GO" id="GO:0042262">
    <property type="term" value="P:DNA protection"/>
    <property type="evidence" value="ECO:0007669"/>
    <property type="project" value="UniProtKB-UniRule"/>
</dbReference>
<dbReference type="EC" id="3.6.1.12" evidence="1"/>
<dbReference type="OrthoDB" id="411123at2759"/>
<evidence type="ECO:0000256" key="1">
    <source>
        <dbReference type="PIRNR" id="PIRNR029826"/>
    </source>
</evidence>
<comment type="caution">
    <text evidence="3">The sequence shown here is derived from an EMBL/GenBank/DDBJ whole genome shotgun (WGS) entry which is preliminary data.</text>
</comment>
<feature type="domain" description="NTP pyrophosphohydrolase MazG-like" evidence="2">
    <location>
        <begin position="47"/>
        <end position="114"/>
    </location>
</feature>
<accession>A0A8T2QTV6</accession>
<dbReference type="Gene3D" id="1.10.287.1080">
    <property type="entry name" value="MazG-like"/>
    <property type="match status" value="1"/>
</dbReference>
<dbReference type="Proteomes" id="UP000825935">
    <property type="component" value="Chromosome 32"/>
</dbReference>
<dbReference type="GO" id="GO:0006253">
    <property type="term" value="P:dCTP catabolic process"/>
    <property type="evidence" value="ECO:0007669"/>
    <property type="project" value="UniProtKB-UniRule"/>
</dbReference>
<sequence length="158" mass="17846">MRERESMENLITQTQPQKFLCSDVALTDLTRMLADFARERNWESFHSPRNLLLALVGEVGELSEIFQWRGEVPPGLPDWSAEEKEHLEEELSDVLLYLVRLADVCNVNLGEAALEKLRNNASKYPVDAMKRSNDGPLTAFNKDAGKTTADTNRKLAIA</sequence>
<dbReference type="PANTHER" id="PTHR14552:SF21">
    <property type="entry name" value="DCTP PYROPHOSPHATASE 1"/>
    <property type="match status" value="1"/>
</dbReference>
<dbReference type="GO" id="GO:0047840">
    <property type="term" value="F:dCTP diphosphatase activity"/>
    <property type="evidence" value="ECO:0007669"/>
    <property type="project" value="UniProtKB-UniRule"/>
</dbReference>
<comment type="subunit">
    <text evidence="1">Homotetramer.</text>
</comment>
<dbReference type="EMBL" id="CM035437">
    <property type="protein sequence ID" value="KAH7287366.1"/>
    <property type="molecule type" value="Genomic_DNA"/>
</dbReference>
<gene>
    <name evidence="3" type="ORF">KP509_32G051500</name>
</gene>
<dbReference type="GO" id="GO:0000287">
    <property type="term" value="F:magnesium ion binding"/>
    <property type="evidence" value="ECO:0007669"/>
    <property type="project" value="UniProtKB-UniRule"/>
</dbReference>
<dbReference type="PANTHER" id="PTHR14552">
    <property type="match status" value="1"/>
</dbReference>
<dbReference type="CDD" id="cd11537">
    <property type="entry name" value="NTP-PPase_RS21-C6_like"/>
    <property type="match status" value="1"/>
</dbReference>
<dbReference type="SUPFAM" id="SSF101386">
    <property type="entry name" value="all-alpha NTP pyrophosphatases"/>
    <property type="match status" value="1"/>
</dbReference>
<dbReference type="InterPro" id="IPR025984">
    <property type="entry name" value="DCTPP"/>
</dbReference>
<dbReference type="GO" id="GO:0005829">
    <property type="term" value="C:cytosol"/>
    <property type="evidence" value="ECO:0007669"/>
    <property type="project" value="UniProtKB-SubCell"/>
</dbReference>
<evidence type="ECO:0000313" key="3">
    <source>
        <dbReference type="EMBL" id="KAH7287366.1"/>
    </source>
</evidence>
<dbReference type="OMA" id="MENSHGC"/>